<feature type="transmembrane region" description="Helical" evidence="6">
    <location>
        <begin position="280"/>
        <end position="302"/>
    </location>
</feature>
<feature type="domain" description="Major facilitator superfamily (MFS) profile" evidence="7">
    <location>
        <begin position="26"/>
        <end position="423"/>
    </location>
</feature>
<comment type="subcellular location">
    <subcellularLocation>
        <location evidence="1">Cell membrane</location>
        <topology evidence="1">Multi-pass membrane protein</topology>
    </subcellularLocation>
</comment>
<feature type="transmembrane region" description="Helical" evidence="6">
    <location>
        <begin position="93"/>
        <end position="113"/>
    </location>
</feature>
<evidence type="ECO:0000256" key="6">
    <source>
        <dbReference type="SAM" id="Phobius"/>
    </source>
</evidence>
<keyword evidence="3 6" id="KW-1133">Transmembrane helix</keyword>
<feature type="transmembrane region" description="Helical" evidence="6">
    <location>
        <begin position="186"/>
        <end position="208"/>
    </location>
</feature>
<dbReference type="AlphaFoldDB" id="A0A939JQA0"/>
<dbReference type="Pfam" id="PF07690">
    <property type="entry name" value="MFS_1"/>
    <property type="match status" value="2"/>
</dbReference>
<keyword evidence="9" id="KW-1185">Reference proteome</keyword>
<dbReference type="InterPro" id="IPR036259">
    <property type="entry name" value="MFS_trans_sf"/>
</dbReference>
<feature type="region of interest" description="Disordered" evidence="5">
    <location>
        <begin position="423"/>
        <end position="443"/>
    </location>
</feature>
<dbReference type="Gene3D" id="1.20.1250.20">
    <property type="entry name" value="MFS general substrate transporter like domains"/>
    <property type="match status" value="2"/>
</dbReference>
<name>A0A939JQA0_9ACTN</name>
<sequence length="443" mass="43859">MSAGTSEVRGAAADFAHDEPPEQRRILTVLVLAQLLSGAGLAAGITVGALLGEEMLGSTGLAGVPSALFTAGAALGAVGVGRLCQRWGRRPGLAVGYATGAVGSLGVVAAAALDNVPLLFLSLLVYGAGTATNLLARYAGVDVAAPARRGRAAGMVLFATTLGAVVGPTLVTVTGEVAHDWGIPRLAGPFLLAVGAFAAATVILGVFLRPDPLRLARERAAGAAPPPAPGEEESAPAGRGHARGVATGTAVMILSQLAMIAIMTMTPVHMRAHGHDTQAAGLVIALHVGAMFLPSPLTGYLVDRLGRARVALAAGVTLLAAGLLAALAPPHSTAALAVALVVLGLGWNLGFVSGTAIVTDSVPLATRASTQGLVDVGISLAGATGGMASGLVVAHGGFPVLAAGGGVLALAILPVVALMSRPSRPLGESHKRPPGDPGRSHRM</sequence>
<protein>
    <submittedName>
        <fullName evidence="8">MFS transporter</fullName>
    </submittedName>
</protein>
<dbReference type="PANTHER" id="PTHR23534:SF1">
    <property type="entry name" value="MAJOR FACILITATOR SUPERFAMILY PROTEIN"/>
    <property type="match status" value="1"/>
</dbReference>
<dbReference type="PANTHER" id="PTHR23534">
    <property type="entry name" value="MFS PERMEASE"/>
    <property type="match status" value="1"/>
</dbReference>
<keyword evidence="2 6" id="KW-0812">Transmembrane</keyword>
<evidence type="ECO:0000259" key="7">
    <source>
        <dbReference type="PROSITE" id="PS50850"/>
    </source>
</evidence>
<dbReference type="PROSITE" id="PS50850">
    <property type="entry name" value="MFS"/>
    <property type="match status" value="1"/>
</dbReference>
<dbReference type="InterPro" id="IPR020846">
    <property type="entry name" value="MFS_dom"/>
</dbReference>
<proteinExistence type="predicted"/>
<evidence type="ECO:0000313" key="8">
    <source>
        <dbReference type="EMBL" id="MBO0653532.1"/>
    </source>
</evidence>
<feature type="transmembrane region" description="Helical" evidence="6">
    <location>
        <begin position="373"/>
        <end position="394"/>
    </location>
</feature>
<evidence type="ECO:0000256" key="1">
    <source>
        <dbReference type="ARBA" id="ARBA00004651"/>
    </source>
</evidence>
<feature type="transmembrane region" description="Helical" evidence="6">
    <location>
        <begin position="334"/>
        <end position="352"/>
    </location>
</feature>
<reference evidence="8" key="1">
    <citation type="submission" date="2021-03" db="EMBL/GenBank/DDBJ databases">
        <title>Streptomyces strains.</title>
        <authorList>
            <person name="Lund M.B."/>
            <person name="Toerring T."/>
        </authorList>
    </citation>
    <scope>NUCLEOTIDE SEQUENCE</scope>
    <source>
        <strain evidence="8">JCM 4242</strain>
    </source>
</reference>
<feature type="region of interest" description="Disordered" evidence="5">
    <location>
        <begin position="220"/>
        <end position="242"/>
    </location>
</feature>
<dbReference type="Proteomes" id="UP000664781">
    <property type="component" value="Unassembled WGS sequence"/>
</dbReference>
<evidence type="ECO:0000313" key="9">
    <source>
        <dbReference type="Proteomes" id="UP000664781"/>
    </source>
</evidence>
<feature type="transmembrane region" description="Helical" evidence="6">
    <location>
        <begin position="63"/>
        <end position="81"/>
    </location>
</feature>
<feature type="transmembrane region" description="Helical" evidence="6">
    <location>
        <begin position="152"/>
        <end position="174"/>
    </location>
</feature>
<evidence type="ECO:0000256" key="5">
    <source>
        <dbReference type="SAM" id="MobiDB-lite"/>
    </source>
</evidence>
<evidence type="ECO:0000256" key="4">
    <source>
        <dbReference type="ARBA" id="ARBA00023136"/>
    </source>
</evidence>
<dbReference type="RefSeq" id="WP_207247218.1">
    <property type="nucleotide sequence ID" value="NZ_JAFMOF010000002.1"/>
</dbReference>
<organism evidence="8 9">
    <name type="scientific">Streptomyces triculaminicus</name>
    <dbReference type="NCBI Taxonomy" id="2816232"/>
    <lineage>
        <taxon>Bacteria</taxon>
        <taxon>Bacillati</taxon>
        <taxon>Actinomycetota</taxon>
        <taxon>Actinomycetes</taxon>
        <taxon>Kitasatosporales</taxon>
        <taxon>Streptomycetaceae</taxon>
        <taxon>Streptomyces</taxon>
    </lineage>
</organism>
<comment type="caution">
    <text evidence="8">The sequence shown here is derived from an EMBL/GenBank/DDBJ whole genome shotgun (WGS) entry which is preliminary data.</text>
</comment>
<feature type="transmembrane region" description="Helical" evidence="6">
    <location>
        <begin position="119"/>
        <end position="140"/>
    </location>
</feature>
<feature type="transmembrane region" description="Helical" evidence="6">
    <location>
        <begin position="245"/>
        <end position="268"/>
    </location>
</feature>
<keyword evidence="4 6" id="KW-0472">Membrane</keyword>
<evidence type="ECO:0000256" key="3">
    <source>
        <dbReference type="ARBA" id="ARBA00022989"/>
    </source>
</evidence>
<dbReference type="InterPro" id="IPR011701">
    <property type="entry name" value="MFS"/>
</dbReference>
<feature type="transmembrane region" description="Helical" evidence="6">
    <location>
        <begin position="400"/>
        <end position="419"/>
    </location>
</feature>
<dbReference type="GO" id="GO:0022857">
    <property type="term" value="F:transmembrane transporter activity"/>
    <property type="evidence" value="ECO:0007669"/>
    <property type="project" value="InterPro"/>
</dbReference>
<accession>A0A939JQA0</accession>
<feature type="transmembrane region" description="Helical" evidence="6">
    <location>
        <begin position="309"/>
        <end position="328"/>
    </location>
</feature>
<feature type="transmembrane region" description="Helical" evidence="6">
    <location>
        <begin position="26"/>
        <end position="51"/>
    </location>
</feature>
<evidence type="ECO:0000256" key="2">
    <source>
        <dbReference type="ARBA" id="ARBA00022692"/>
    </source>
</evidence>
<dbReference type="GO" id="GO:0005886">
    <property type="term" value="C:plasma membrane"/>
    <property type="evidence" value="ECO:0007669"/>
    <property type="project" value="UniProtKB-SubCell"/>
</dbReference>
<gene>
    <name evidence="8" type="ORF">J1792_12270</name>
</gene>
<dbReference type="EMBL" id="JAFMOF010000002">
    <property type="protein sequence ID" value="MBO0653532.1"/>
    <property type="molecule type" value="Genomic_DNA"/>
</dbReference>
<dbReference type="SUPFAM" id="SSF103473">
    <property type="entry name" value="MFS general substrate transporter"/>
    <property type="match status" value="1"/>
</dbReference>